<protein>
    <submittedName>
        <fullName evidence="3">Helicase</fullName>
        <ecNumber evidence="3">3.6.4.-</ecNumber>
    </submittedName>
</protein>
<dbReference type="GO" id="GO:0004386">
    <property type="term" value="F:helicase activity"/>
    <property type="evidence" value="ECO:0007669"/>
    <property type="project" value="UniProtKB-KW"/>
</dbReference>
<evidence type="ECO:0000259" key="2">
    <source>
        <dbReference type="Pfam" id="PF01702"/>
    </source>
</evidence>
<dbReference type="RefSeq" id="WP_259123974.1">
    <property type="nucleotide sequence ID" value="NZ_JANTZO010000005.1"/>
</dbReference>
<dbReference type="Proteomes" id="UP001155057">
    <property type="component" value="Unassembled WGS sequence"/>
</dbReference>
<dbReference type="AlphaFoldDB" id="A0A9X2Q777"/>
<dbReference type="SUPFAM" id="SSF51713">
    <property type="entry name" value="tRNA-guanine transglycosylase"/>
    <property type="match status" value="1"/>
</dbReference>
<evidence type="ECO:0000313" key="3">
    <source>
        <dbReference type="EMBL" id="MCS3709973.1"/>
    </source>
</evidence>
<dbReference type="PANTHER" id="PTHR46499">
    <property type="entry name" value="QUEUINE TRNA-RIBOSYLTRANSFERASE"/>
    <property type="match status" value="1"/>
</dbReference>
<dbReference type="EMBL" id="JANUAE010000004">
    <property type="protein sequence ID" value="MCS3709973.1"/>
    <property type="molecule type" value="Genomic_DNA"/>
</dbReference>
<sequence length="299" mass="32848">MQESIDTREGTVQFPAYLPVTTFGEKYPLDDLVRPYLPRLAPGVMVSYHYAREMDTEERPKVPLFVDSGGYGLVKIEEAEVVERRGLGQIEVPGDENNQRVHPREVLDLQEKIAEVAFTLDFPIPEDTTGAEAERRRDLSIANARWALRNRRRHDMPLFASLQGWDVSSYRASAEALSDHEFEGFGIGGLASGGGDESFVKAVVAETRAAIGERPLHVFGIGKPDRAEMAFEAGATSVDSSSYVQAAASGRMWGRGESLKDPSVTDQVHIALCNLAAATETPVPLSTTAALQRRFEENP</sequence>
<dbReference type="Pfam" id="PF01702">
    <property type="entry name" value="TGT"/>
    <property type="match status" value="1"/>
</dbReference>
<dbReference type="EC" id="3.6.4.-" evidence="3"/>
<keyword evidence="3" id="KW-0378">Hydrolase</keyword>
<keyword evidence="1" id="KW-0819">tRNA processing</keyword>
<accession>A0A9X2Q777</accession>
<dbReference type="GO" id="GO:0005737">
    <property type="term" value="C:cytoplasm"/>
    <property type="evidence" value="ECO:0007669"/>
    <property type="project" value="TreeGrafter"/>
</dbReference>
<dbReference type="InterPro" id="IPR036511">
    <property type="entry name" value="TGT-like_sf"/>
</dbReference>
<comment type="caution">
    <text evidence="3">The sequence shown here is derived from an EMBL/GenBank/DDBJ whole genome shotgun (WGS) entry which is preliminary data.</text>
</comment>
<gene>
    <name evidence="3" type="ORF">GGP61_001577</name>
</gene>
<keyword evidence="3" id="KW-0547">Nucleotide-binding</keyword>
<evidence type="ECO:0000256" key="1">
    <source>
        <dbReference type="ARBA" id="ARBA00022694"/>
    </source>
</evidence>
<keyword evidence="3" id="KW-0067">ATP-binding</keyword>
<name>A0A9X2Q777_9BACT</name>
<feature type="domain" description="tRNA-guanine(15) transglycosylase-like" evidence="2">
    <location>
        <begin position="62"/>
        <end position="254"/>
    </location>
</feature>
<dbReference type="NCBIfam" id="TIGR00449">
    <property type="entry name" value="tgt_general"/>
    <property type="match status" value="1"/>
</dbReference>
<dbReference type="InterPro" id="IPR050076">
    <property type="entry name" value="ArchSynthase1/Queuine_TRR"/>
</dbReference>
<dbReference type="Gene3D" id="3.20.20.105">
    <property type="entry name" value="Queuine tRNA-ribosyltransferase-like"/>
    <property type="match status" value="1"/>
</dbReference>
<reference evidence="3" key="1">
    <citation type="submission" date="2022-08" db="EMBL/GenBank/DDBJ databases">
        <title>Genomic Encyclopedia of Type Strains, Phase V (KMG-V): Genome sequencing to study the core and pangenomes of soil and plant-associated prokaryotes.</title>
        <authorList>
            <person name="Whitman W."/>
        </authorList>
    </citation>
    <scope>NUCLEOTIDE SEQUENCE</scope>
    <source>
        <strain evidence="3">SP3049</strain>
    </source>
</reference>
<dbReference type="InterPro" id="IPR002616">
    <property type="entry name" value="tRNA_ribo_trans-like"/>
</dbReference>
<proteinExistence type="predicted"/>
<dbReference type="GO" id="GO:0002099">
    <property type="term" value="P:tRNA wobble guanine modification"/>
    <property type="evidence" value="ECO:0007669"/>
    <property type="project" value="TreeGrafter"/>
</dbReference>
<organism evidence="3 4">
    <name type="scientific">Salinibacter ruber</name>
    <dbReference type="NCBI Taxonomy" id="146919"/>
    <lineage>
        <taxon>Bacteria</taxon>
        <taxon>Pseudomonadati</taxon>
        <taxon>Rhodothermota</taxon>
        <taxon>Rhodothermia</taxon>
        <taxon>Rhodothermales</taxon>
        <taxon>Salinibacteraceae</taxon>
        <taxon>Salinibacter</taxon>
    </lineage>
</organism>
<dbReference type="GO" id="GO:0016787">
    <property type="term" value="F:hydrolase activity"/>
    <property type="evidence" value="ECO:0007669"/>
    <property type="project" value="UniProtKB-KW"/>
</dbReference>
<keyword evidence="3" id="KW-0347">Helicase</keyword>
<dbReference type="PANTHER" id="PTHR46499:SF2">
    <property type="entry name" value="ARCHAEOSINE SYNTHASE"/>
    <property type="match status" value="1"/>
</dbReference>
<evidence type="ECO:0000313" key="4">
    <source>
        <dbReference type="Proteomes" id="UP001155057"/>
    </source>
</evidence>